<gene>
    <name evidence="2" type="ORF">N781_10030</name>
</gene>
<protein>
    <submittedName>
        <fullName evidence="2">Enoyl-CoA hydratase</fullName>
    </submittedName>
</protein>
<keyword evidence="3" id="KW-1185">Reference proteome</keyword>
<evidence type="ECO:0000259" key="1">
    <source>
        <dbReference type="Pfam" id="PF01575"/>
    </source>
</evidence>
<dbReference type="GO" id="GO:0006633">
    <property type="term" value="P:fatty acid biosynthetic process"/>
    <property type="evidence" value="ECO:0007669"/>
    <property type="project" value="TreeGrafter"/>
</dbReference>
<dbReference type="RefSeq" id="WP_026801949.1">
    <property type="nucleotide sequence ID" value="NZ_AVPE01000002.1"/>
</dbReference>
<dbReference type="EMBL" id="AVPE01000002">
    <property type="protein sequence ID" value="KGX93385.1"/>
    <property type="molecule type" value="Genomic_DNA"/>
</dbReference>
<evidence type="ECO:0000313" key="2">
    <source>
        <dbReference type="EMBL" id="KGX93385.1"/>
    </source>
</evidence>
<dbReference type="Gene3D" id="3.10.129.10">
    <property type="entry name" value="Hotdog Thioesterase"/>
    <property type="match status" value="1"/>
</dbReference>
<accession>A0A0A5GQD7</accession>
<organism evidence="2 3">
    <name type="scientific">Pontibacillus halophilus JSM 076056 = DSM 19796</name>
    <dbReference type="NCBI Taxonomy" id="1385510"/>
    <lineage>
        <taxon>Bacteria</taxon>
        <taxon>Bacillati</taxon>
        <taxon>Bacillota</taxon>
        <taxon>Bacilli</taxon>
        <taxon>Bacillales</taxon>
        <taxon>Bacillaceae</taxon>
        <taxon>Pontibacillus</taxon>
    </lineage>
</organism>
<dbReference type="SUPFAM" id="SSF54637">
    <property type="entry name" value="Thioesterase/thiol ester dehydrase-isomerase"/>
    <property type="match status" value="1"/>
</dbReference>
<name>A0A0A5GQD7_9BACI</name>
<dbReference type="Proteomes" id="UP000030528">
    <property type="component" value="Unassembled WGS sequence"/>
</dbReference>
<evidence type="ECO:0000313" key="3">
    <source>
        <dbReference type="Proteomes" id="UP000030528"/>
    </source>
</evidence>
<dbReference type="PANTHER" id="PTHR43437">
    <property type="entry name" value="HYDROXYACYL-THIOESTER DEHYDRATASE TYPE 2, MITOCHONDRIAL-RELATED"/>
    <property type="match status" value="1"/>
</dbReference>
<reference evidence="2 3" key="1">
    <citation type="submission" date="2013-08" db="EMBL/GenBank/DDBJ databases">
        <authorList>
            <person name="Huang J."/>
            <person name="Wang G."/>
        </authorList>
    </citation>
    <scope>NUCLEOTIDE SEQUENCE [LARGE SCALE GENOMIC DNA]</scope>
    <source>
        <strain evidence="2 3">JSM 076056</strain>
    </source>
</reference>
<dbReference type="STRING" id="1385510.GCA_000425205_00916"/>
<proteinExistence type="predicted"/>
<dbReference type="InterPro" id="IPR050965">
    <property type="entry name" value="UPF0336/Enoyl-CoA_hydratase"/>
</dbReference>
<feature type="domain" description="MaoC-like" evidence="1">
    <location>
        <begin position="17"/>
        <end position="124"/>
    </location>
</feature>
<dbReference type="InterPro" id="IPR002539">
    <property type="entry name" value="MaoC-like_dom"/>
</dbReference>
<dbReference type="eggNOG" id="COG2030">
    <property type="taxonomic scope" value="Bacteria"/>
</dbReference>
<sequence>MIGKKRKLGKKIQQIEIGERVQHDHAIKDQDILLYSGLTNDANPLCIQHDYASQTSFKRPIVPTAMLTGIVTSLVSRELPGPGCYIQDIHLSFPTPTYHYRNVSLQLTAQSMNVDQNELVVQVHASNEEGEDLITGTLTVQPPKEVDALNGTSLDNFY</sequence>
<dbReference type="OrthoDB" id="2691304at2"/>
<dbReference type="GO" id="GO:0019171">
    <property type="term" value="F:(3R)-hydroxyacyl-[acyl-carrier-protein] dehydratase activity"/>
    <property type="evidence" value="ECO:0007669"/>
    <property type="project" value="TreeGrafter"/>
</dbReference>
<dbReference type="PANTHER" id="PTHR43437:SF3">
    <property type="entry name" value="HYDROXYACYL-THIOESTER DEHYDRATASE TYPE 2, MITOCHONDRIAL"/>
    <property type="match status" value="1"/>
</dbReference>
<dbReference type="Pfam" id="PF01575">
    <property type="entry name" value="MaoC_dehydratas"/>
    <property type="match status" value="1"/>
</dbReference>
<dbReference type="InterPro" id="IPR029069">
    <property type="entry name" value="HotDog_dom_sf"/>
</dbReference>
<dbReference type="AlphaFoldDB" id="A0A0A5GQD7"/>
<comment type="caution">
    <text evidence="2">The sequence shown here is derived from an EMBL/GenBank/DDBJ whole genome shotgun (WGS) entry which is preliminary data.</text>
</comment>